<protein>
    <submittedName>
        <fullName evidence="1">Uncharacterized protein</fullName>
    </submittedName>
</protein>
<reference evidence="1" key="1">
    <citation type="journal article" date="2022" name="Genome Biol. Evol.">
        <title>A New Gene Family Diagnostic for Intracellular Biomineralization of Amorphous Ca Carbonates by Cyanobacteria.</title>
        <authorList>
            <person name="Benzerara K."/>
            <person name="Duprat E."/>
            <person name="Bitard-Feildel T."/>
            <person name="Caumes G."/>
            <person name="Cassier-Chauvat C."/>
            <person name="Chauvat F."/>
            <person name="Dezi M."/>
            <person name="Diop S.I."/>
            <person name="Gaschignard G."/>
            <person name="Gorgen S."/>
            <person name="Gugger M."/>
            <person name="Lopez-Garcia P."/>
            <person name="Millet M."/>
            <person name="Skouri-Panet F."/>
            <person name="Moreira D."/>
            <person name="Callebaut I."/>
        </authorList>
    </citation>
    <scope>NUCLEOTIDE SEQUENCE</scope>
    <source>
        <strain evidence="1">G9</strain>
    </source>
</reference>
<proteinExistence type="predicted"/>
<gene>
    <name evidence="1" type="ORF">L3556_00875</name>
</gene>
<keyword evidence="2" id="KW-1185">Reference proteome</keyword>
<dbReference type="Proteomes" id="UP001154265">
    <property type="component" value="Unassembled WGS sequence"/>
</dbReference>
<organism evidence="1 2">
    <name type="scientific">Candidatus Synechococcus calcipolaris G9</name>
    <dbReference type="NCBI Taxonomy" id="1497997"/>
    <lineage>
        <taxon>Bacteria</taxon>
        <taxon>Bacillati</taxon>
        <taxon>Cyanobacteriota</taxon>
        <taxon>Cyanophyceae</taxon>
        <taxon>Synechococcales</taxon>
        <taxon>Synechococcaceae</taxon>
        <taxon>Synechococcus</taxon>
    </lineage>
</organism>
<comment type="caution">
    <text evidence="1">The sequence shown here is derived from an EMBL/GenBank/DDBJ whole genome shotgun (WGS) entry which is preliminary data.</text>
</comment>
<evidence type="ECO:0000313" key="2">
    <source>
        <dbReference type="Proteomes" id="UP001154265"/>
    </source>
</evidence>
<sequence length="101" mass="11090">MTAFASSDLPSSVNSLEKLVVWSQMVLNHLYPNMTAIEAPNTAIRVATSGLFYIVDSDPATWRHVGRNSIKLDSNFQRGAAKIWTFANDLGSTAIPTEFKS</sequence>
<reference evidence="1" key="2">
    <citation type="submission" date="2022-01" db="EMBL/GenBank/DDBJ databases">
        <authorList>
            <person name="Zivanovic Y."/>
            <person name="Moreira D."/>
            <person name="Lopez-Garcia P."/>
        </authorList>
    </citation>
    <scope>NUCLEOTIDE SEQUENCE</scope>
    <source>
        <strain evidence="1">G9</strain>
    </source>
</reference>
<accession>A0ABT6EUC8</accession>
<dbReference type="EMBL" id="JAKKUT010000001">
    <property type="protein sequence ID" value="MDG2989491.1"/>
    <property type="molecule type" value="Genomic_DNA"/>
</dbReference>
<dbReference type="RefSeq" id="WP_277865414.1">
    <property type="nucleotide sequence ID" value="NZ_JAKKUT010000001.1"/>
</dbReference>
<evidence type="ECO:0000313" key="1">
    <source>
        <dbReference type="EMBL" id="MDG2989491.1"/>
    </source>
</evidence>
<name>A0ABT6EUC8_9SYNE</name>